<protein>
    <submittedName>
        <fullName evidence="4">23S rRNA (Guanosine(2251)-2'-O)-methyltransferase RlmB</fullName>
    </submittedName>
</protein>
<dbReference type="SUPFAM" id="SSF55315">
    <property type="entry name" value="L30e-like"/>
    <property type="match status" value="1"/>
</dbReference>
<evidence type="ECO:0000256" key="2">
    <source>
        <dbReference type="ARBA" id="ARBA00022679"/>
    </source>
</evidence>
<accession>A0A831TD78</accession>
<evidence type="ECO:0000313" key="4">
    <source>
        <dbReference type="EMBL" id="HEG90064.1"/>
    </source>
</evidence>
<dbReference type="InterPro" id="IPR013123">
    <property type="entry name" value="SpoU_subst-bd"/>
</dbReference>
<name>A0A831TD78_9BACT</name>
<dbReference type="EMBL" id="DSIY01000028">
    <property type="protein sequence ID" value="HEG90064.1"/>
    <property type="molecule type" value="Genomic_DNA"/>
</dbReference>
<dbReference type="Gene3D" id="3.40.1280.10">
    <property type="match status" value="1"/>
</dbReference>
<feature type="domain" description="RNA 2-O ribose methyltransferase substrate binding" evidence="3">
    <location>
        <begin position="10"/>
        <end position="86"/>
    </location>
</feature>
<dbReference type="SUPFAM" id="SSF75217">
    <property type="entry name" value="alpha/beta knot"/>
    <property type="match status" value="1"/>
</dbReference>
<dbReference type="GO" id="GO:0006396">
    <property type="term" value="P:RNA processing"/>
    <property type="evidence" value="ECO:0007669"/>
    <property type="project" value="InterPro"/>
</dbReference>
<dbReference type="SMART" id="SM00967">
    <property type="entry name" value="SpoU_sub_bind"/>
    <property type="match status" value="1"/>
</dbReference>
<keyword evidence="1 4" id="KW-0489">Methyltransferase</keyword>
<dbReference type="GO" id="GO:0008173">
    <property type="term" value="F:RNA methyltransferase activity"/>
    <property type="evidence" value="ECO:0007669"/>
    <property type="project" value="InterPro"/>
</dbReference>
<dbReference type="AlphaFoldDB" id="A0A831TD78"/>
<gene>
    <name evidence="4" type="primary">rlmB</name>
    <name evidence="4" type="ORF">ENP34_01255</name>
</gene>
<evidence type="ECO:0000256" key="1">
    <source>
        <dbReference type="ARBA" id="ARBA00022603"/>
    </source>
</evidence>
<dbReference type="Pfam" id="PF00588">
    <property type="entry name" value="SpoU_methylase"/>
    <property type="match status" value="1"/>
</dbReference>
<dbReference type="InterPro" id="IPR029064">
    <property type="entry name" value="Ribosomal_eL30-like_sf"/>
</dbReference>
<dbReference type="InterPro" id="IPR029026">
    <property type="entry name" value="tRNA_m1G_MTases_N"/>
</dbReference>
<dbReference type="InterPro" id="IPR004441">
    <property type="entry name" value="rRNA_MeTrfase_TrmH"/>
</dbReference>
<evidence type="ECO:0000259" key="3">
    <source>
        <dbReference type="SMART" id="SM00967"/>
    </source>
</evidence>
<dbReference type="Gene3D" id="3.30.1330.30">
    <property type="match status" value="1"/>
</dbReference>
<dbReference type="Pfam" id="PF08032">
    <property type="entry name" value="SpoU_sub_bind"/>
    <property type="match status" value="1"/>
</dbReference>
<dbReference type="NCBIfam" id="TIGR00186">
    <property type="entry name" value="rRNA_methyl_3"/>
    <property type="match status" value="1"/>
</dbReference>
<dbReference type="CDD" id="cd18103">
    <property type="entry name" value="SpoU-like_RlmB"/>
    <property type="match status" value="1"/>
</dbReference>
<dbReference type="PANTHER" id="PTHR46429">
    <property type="entry name" value="23S RRNA (GUANOSINE-2'-O-)-METHYLTRANSFERASE RLMB"/>
    <property type="match status" value="1"/>
</dbReference>
<comment type="caution">
    <text evidence="4">The sequence shown here is derived from an EMBL/GenBank/DDBJ whole genome shotgun (WGS) entry which is preliminary data.</text>
</comment>
<dbReference type="InterPro" id="IPR029028">
    <property type="entry name" value="Alpha/beta_knot_MTases"/>
</dbReference>
<sequence>MALGVSGSEYLYGRNAVHEALHGRRRHRLLLVAEGTERHGRVQELIAQAQARRVEVRLVPRRELDRLLGPVNHQGIALETSSYPYARLDQLLSQAGGRPILALDHLQDPQNLATLLRTAEAVGVAGVLLPERRAAGVTPAVVNASAGAVEHLRIAQVVNLARALDEARDCGYWVLALEPGPGAQSLFEADIPTPVLLVVGSEGRGMSPVLLKRADLQVVLPMRGRVTSLNAAVAGSIALYELFRRETSDAER</sequence>
<proteinExistence type="predicted"/>
<dbReference type="GO" id="GO:0032259">
    <property type="term" value="P:methylation"/>
    <property type="evidence" value="ECO:0007669"/>
    <property type="project" value="UniProtKB-KW"/>
</dbReference>
<dbReference type="GO" id="GO:0005829">
    <property type="term" value="C:cytosol"/>
    <property type="evidence" value="ECO:0007669"/>
    <property type="project" value="TreeGrafter"/>
</dbReference>
<reference evidence="4" key="1">
    <citation type="journal article" date="2020" name="mSystems">
        <title>Genome- and Community-Level Interaction Insights into Carbon Utilization and Element Cycling Functions of Hydrothermarchaeota in Hydrothermal Sediment.</title>
        <authorList>
            <person name="Zhou Z."/>
            <person name="Liu Y."/>
            <person name="Xu W."/>
            <person name="Pan J."/>
            <person name="Luo Z.H."/>
            <person name="Li M."/>
        </authorList>
    </citation>
    <scope>NUCLEOTIDE SEQUENCE [LARGE SCALE GENOMIC DNA]</scope>
    <source>
        <strain evidence="4">SpSt-210</strain>
    </source>
</reference>
<dbReference type="GO" id="GO:0003723">
    <property type="term" value="F:RNA binding"/>
    <property type="evidence" value="ECO:0007669"/>
    <property type="project" value="InterPro"/>
</dbReference>
<dbReference type="PANTHER" id="PTHR46429:SF1">
    <property type="entry name" value="23S RRNA (GUANOSINE-2'-O-)-METHYLTRANSFERASE RLMB"/>
    <property type="match status" value="1"/>
</dbReference>
<dbReference type="InterPro" id="IPR001537">
    <property type="entry name" value="SpoU_MeTrfase"/>
</dbReference>
<organism evidence="4">
    <name type="scientific">Thermorudis peleae</name>
    <dbReference type="NCBI Taxonomy" id="1382356"/>
    <lineage>
        <taxon>Bacteria</taxon>
        <taxon>Pseudomonadati</taxon>
        <taxon>Thermomicrobiota</taxon>
        <taxon>Thermomicrobia</taxon>
        <taxon>Thermomicrobia incertae sedis</taxon>
        <taxon>Thermorudis</taxon>
    </lineage>
</organism>
<keyword evidence="2 4" id="KW-0808">Transferase</keyword>